<accession>M5U6Y5</accession>
<name>M5U6Y5_9BACT</name>
<keyword evidence="2" id="KW-1185">Reference proteome</keyword>
<gene>
    <name evidence="1" type="ORF">RSSM_01518</name>
</gene>
<proteinExistence type="predicted"/>
<organism evidence="1 2">
    <name type="scientific">Rhodopirellula sallentina SM41</name>
    <dbReference type="NCBI Taxonomy" id="1263870"/>
    <lineage>
        <taxon>Bacteria</taxon>
        <taxon>Pseudomonadati</taxon>
        <taxon>Planctomycetota</taxon>
        <taxon>Planctomycetia</taxon>
        <taxon>Pirellulales</taxon>
        <taxon>Pirellulaceae</taxon>
        <taxon>Rhodopirellula</taxon>
    </lineage>
</organism>
<evidence type="ECO:0000313" key="1">
    <source>
        <dbReference type="EMBL" id="EMI57049.1"/>
    </source>
</evidence>
<dbReference type="Proteomes" id="UP000011885">
    <property type="component" value="Unassembled WGS sequence"/>
</dbReference>
<dbReference type="PATRIC" id="fig|1263870.3.peg.1628"/>
<dbReference type="EMBL" id="ANOH01000114">
    <property type="protein sequence ID" value="EMI57049.1"/>
    <property type="molecule type" value="Genomic_DNA"/>
</dbReference>
<comment type="caution">
    <text evidence="1">The sequence shown here is derived from an EMBL/GenBank/DDBJ whole genome shotgun (WGS) entry which is preliminary data.</text>
</comment>
<protein>
    <submittedName>
        <fullName evidence="1">Uncharacterized protein</fullName>
    </submittedName>
</protein>
<evidence type="ECO:0000313" key="2">
    <source>
        <dbReference type="Proteomes" id="UP000011885"/>
    </source>
</evidence>
<sequence>METGGTMTLMHRAGDEGTFNLAAMRDYLPSYGSLEDYMASVRGNPIREAVHMAAMASHQHIEAFIPPRMAFVGRRSRFYPFKESFPYMQPQVFRTRFGKPLQEARAHVIRMNAILEKLLRGFSDPSIDWEYEYARESSKRWRAWYDLTKGRLLALSVRCLEYNAACVLLPNALLPTTNNVRLTSWNGQLRVPDSLARAREAERLLTRCVETNPGTPWASLARWELDSPLGIQVRQISIPPPPPPPPKPIVPAVRVPARMPTGVAPTPTFTFPNL</sequence>
<dbReference type="AlphaFoldDB" id="M5U6Y5"/>
<reference evidence="1 2" key="1">
    <citation type="journal article" date="2013" name="Mar. Genomics">
        <title>Expression of sulfatases in Rhodopirellula baltica and the diversity of sulfatases in the genus Rhodopirellula.</title>
        <authorList>
            <person name="Wegner C.E."/>
            <person name="Richter-Heitmann T."/>
            <person name="Klindworth A."/>
            <person name="Klockow C."/>
            <person name="Richter M."/>
            <person name="Achstetter T."/>
            <person name="Glockner F.O."/>
            <person name="Harder J."/>
        </authorList>
    </citation>
    <scope>NUCLEOTIDE SEQUENCE [LARGE SCALE GENOMIC DNA]</scope>
    <source>
        <strain evidence="1 2">SM41</strain>
    </source>
</reference>